<dbReference type="AlphaFoldDB" id="A0A0A6DA01"/>
<reference evidence="2 3" key="1">
    <citation type="submission" date="2014-10" db="EMBL/GenBank/DDBJ databases">
        <title>Draft genome sequence of Pseudomonas chlororaphis EA105.</title>
        <authorList>
            <person name="McCully L.M."/>
            <person name="Bitzer A.S."/>
            <person name="Spence C."/>
            <person name="Bais H."/>
            <person name="Silby M.W."/>
        </authorList>
    </citation>
    <scope>NUCLEOTIDE SEQUENCE [LARGE SCALE GENOMIC DNA]</scope>
    <source>
        <strain evidence="2 3">EA105</strain>
    </source>
</reference>
<dbReference type="Proteomes" id="UP000030564">
    <property type="component" value="Unassembled WGS sequence"/>
</dbReference>
<evidence type="ECO:0000313" key="2">
    <source>
        <dbReference type="EMBL" id="KHA71344.1"/>
    </source>
</evidence>
<dbReference type="PANTHER" id="PTHR13887">
    <property type="entry name" value="GLUTATHIONE S-TRANSFERASE KAPPA"/>
    <property type="match status" value="1"/>
</dbReference>
<evidence type="ECO:0000259" key="1">
    <source>
        <dbReference type="Pfam" id="PF01323"/>
    </source>
</evidence>
<dbReference type="InterPro" id="IPR036249">
    <property type="entry name" value="Thioredoxin-like_sf"/>
</dbReference>
<gene>
    <name evidence="2" type="ORF">NZ35_20790</name>
</gene>
<dbReference type="InterPro" id="IPR001853">
    <property type="entry name" value="DSBA-like_thioredoxin_dom"/>
</dbReference>
<organism evidence="2 3">
    <name type="scientific">Pseudomonas chlororaphis</name>
    <dbReference type="NCBI Taxonomy" id="587753"/>
    <lineage>
        <taxon>Bacteria</taxon>
        <taxon>Pseudomonadati</taxon>
        <taxon>Pseudomonadota</taxon>
        <taxon>Gammaproteobacteria</taxon>
        <taxon>Pseudomonadales</taxon>
        <taxon>Pseudomonadaceae</taxon>
        <taxon>Pseudomonas</taxon>
    </lineage>
</organism>
<sequence length="218" mass="24460">MSRAVKIDFVSDVVCPWCALGATALEQAIKNLAGEVDVELTYKPFELNPDMPAEGEHAIEHMMRKYGRSAEQVADRNAMIIERGEQIGFHFDLEKRSHFHNTFDAHRLLFWAATQGRQRELKQALLKAYFTDGKNPNDHATLVMLAGAVGLDSQRAQEVLANAEFSQAVRELERFYQQRGIDSVPAMVLDDKQVIPGSQSVAYYEQALRQATQVAAHA</sequence>
<comment type="caution">
    <text evidence="2">The sequence shown here is derived from an EMBL/GenBank/DDBJ whole genome shotgun (WGS) entry which is preliminary data.</text>
</comment>
<feature type="domain" description="DSBA-like thioredoxin" evidence="1">
    <location>
        <begin position="7"/>
        <end position="208"/>
    </location>
</feature>
<proteinExistence type="predicted"/>
<dbReference type="GO" id="GO:0016491">
    <property type="term" value="F:oxidoreductase activity"/>
    <property type="evidence" value="ECO:0007669"/>
    <property type="project" value="InterPro"/>
</dbReference>
<dbReference type="OrthoDB" id="9799122at2"/>
<dbReference type="CDD" id="cd03024">
    <property type="entry name" value="DsbA_FrnE"/>
    <property type="match status" value="1"/>
</dbReference>
<dbReference type="Pfam" id="PF01323">
    <property type="entry name" value="DSBA"/>
    <property type="match status" value="1"/>
</dbReference>
<accession>A0A0A6DA01</accession>
<dbReference type="SUPFAM" id="SSF52833">
    <property type="entry name" value="Thioredoxin-like"/>
    <property type="match status" value="1"/>
</dbReference>
<dbReference type="PANTHER" id="PTHR13887:SF41">
    <property type="entry name" value="THIOREDOXIN SUPERFAMILY PROTEIN"/>
    <property type="match status" value="1"/>
</dbReference>
<dbReference type="Gene3D" id="3.40.30.10">
    <property type="entry name" value="Glutaredoxin"/>
    <property type="match status" value="1"/>
</dbReference>
<dbReference type="EMBL" id="JSFK01000023">
    <property type="protein sequence ID" value="KHA71344.1"/>
    <property type="molecule type" value="Genomic_DNA"/>
</dbReference>
<dbReference type="PATRIC" id="fig|587753.9.peg.2805"/>
<evidence type="ECO:0000313" key="3">
    <source>
        <dbReference type="Proteomes" id="UP000030564"/>
    </source>
</evidence>
<name>A0A0A6DA01_9PSED</name>
<protein>
    <submittedName>
        <fullName evidence="2">DSBA oxidoreductase</fullName>
    </submittedName>
</protein>